<name>A0A976BBP3_9BURK</name>
<reference evidence="1 4" key="2">
    <citation type="submission" date="2021-02" db="EMBL/GenBank/DDBJ databases">
        <title>Complete Genome Sequence of Cupriavidus oxalaticus Strain Ox1, a Soil Oxalate-Degrading Species.</title>
        <authorList>
            <person name="Palmieri F."/>
            <person name="Udriet P."/>
            <person name="Deuasquier M."/>
            <person name="Beaudoing E."/>
            <person name="Johnson S.L."/>
            <person name="Davenport K.W."/>
            <person name="Chain P.S."/>
            <person name="Bindschedler S."/>
            <person name="Junier P."/>
        </authorList>
    </citation>
    <scope>NUCLEOTIDE SEQUENCE [LARGE SCALE GENOMIC DNA]</scope>
    <source>
        <strain evidence="1 4">Ox1</strain>
    </source>
</reference>
<dbReference type="Proteomes" id="UP000256862">
    <property type="component" value="Chromosome CO2235"/>
</dbReference>
<sequence length="440" mass="48888">MAIELHPNCKARIGAILEEALADVRVTNSMFIEPTSIQNLRAADAALPANDAIRARLDAFISEDPVSDFVRETLSRELGFNQYTKDGATPLSSFQEYADIPALARRLVDEFCSLPWTYSLMVELPESLQQPAFSLPPEHRAISDQLAIYVPDENSDALYPLTTGDAQRDGRLLSKSLLSLALGVDGTQPEKWDKTKAYLQVKVSGFFGEYQSTSAAHEAISLVKAFCGLAVALRLVVLNSKWRGAETRIRSISHRNVEGRWQLHKGLELESSDSHAYQDLAFEDFNGAIATDEQKVLRLASVLSRMRAALASSYSSRLSLAAQWLFDSVAASGELLSFVQATVAIEILLGDKAVSDLMGLGELLRNRCAYLISTGQAQRDEIMKDFRLIYDVRSKIVHTGKQKLNRGEQELLQKLRWMCARVIQREIELLIADNANGQRP</sequence>
<dbReference type="GeneID" id="303492618"/>
<dbReference type="Proteomes" id="UP000623307">
    <property type="component" value="Chromosome 2"/>
</dbReference>
<dbReference type="OrthoDB" id="8690398at2"/>
<evidence type="ECO:0000313" key="1">
    <source>
        <dbReference type="EMBL" id="QRQ93149.1"/>
    </source>
</evidence>
<dbReference type="EMBL" id="CP069812">
    <property type="protein sequence ID" value="QRQ93149.1"/>
    <property type="molecule type" value="Genomic_DNA"/>
</dbReference>
<organism evidence="2 3">
    <name type="scientific">Cupriavidus oxalaticus</name>
    <dbReference type="NCBI Taxonomy" id="96344"/>
    <lineage>
        <taxon>Bacteria</taxon>
        <taxon>Pseudomonadati</taxon>
        <taxon>Pseudomonadota</taxon>
        <taxon>Betaproteobacteria</taxon>
        <taxon>Burkholderiales</taxon>
        <taxon>Burkholderiaceae</taxon>
        <taxon>Cupriavidus</taxon>
    </lineage>
</organism>
<protein>
    <recommendedName>
        <fullName evidence="5">Apea-like HEPN domain-containing protein</fullName>
    </recommendedName>
</protein>
<dbReference type="RefSeq" id="WP_147318571.1">
    <property type="nucleotide sequence ID" value="NZ_CP069810.1"/>
</dbReference>
<reference evidence="2 3" key="1">
    <citation type="submission" date="2018-01" db="EMBL/GenBank/DDBJ databases">
        <authorList>
            <person name="Clerissi C."/>
        </authorList>
    </citation>
    <scope>NUCLEOTIDE SEQUENCE [LARGE SCALE GENOMIC DNA]</scope>
    <source>
        <strain evidence="2">Cupriavidus oxalaticus LMG 2235</strain>
    </source>
</reference>
<evidence type="ECO:0000313" key="2">
    <source>
        <dbReference type="EMBL" id="SPC13129.1"/>
    </source>
</evidence>
<accession>A0A976BBP3</accession>
<proteinExistence type="predicted"/>
<keyword evidence="4" id="KW-1185">Reference proteome</keyword>
<evidence type="ECO:0008006" key="5">
    <source>
        <dbReference type="Google" id="ProtNLM"/>
    </source>
</evidence>
<evidence type="ECO:0000313" key="4">
    <source>
        <dbReference type="Proteomes" id="UP000623307"/>
    </source>
</evidence>
<dbReference type="AlphaFoldDB" id="A0A976BBP3"/>
<dbReference type="EMBL" id="OGUS01000118">
    <property type="protein sequence ID" value="SPC13129.1"/>
    <property type="molecule type" value="Genomic_DNA"/>
</dbReference>
<evidence type="ECO:0000313" key="3">
    <source>
        <dbReference type="Proteomes" id="UP000256862"/>
    </source>
</evidence>
<gene>
    <name evidence="2" type="ORF">CO2235_180027</name>
    <name evidence="1" type="ORF">JTE92_23945</name>
</gene>